<dbReference type="EMBL" id="JAPEUR010000725">
    <property type="protein sequence ID" value="KAJ4307515.1"/>
    <property type="molecule type" value="Genomic_DNA"/>
</dbReference>
<comment type="caution">
    <text evidence="1">The sequence shown here is derived from an EMBL/GenBank/DDBJ whole genome shotgun (WGS) entry which is preliminary data.</text>
</comment>
<name>A0A9W8T9T8_9HYPO</name>
<gene>
    <name evidence="1" type="ORF">N0V84_012680</name>
</gene>
<dbReference type="OrthoDB" id="272271at2759"/>
<feature type="non-terminal residue" evidence="1">
    <location>
        <position position="132"/>
    </location>
</feature>
<evidence type="ECO:0000313" key="1">
    <source>
        <dbReference type="EMBL" id="KAJ4307515.1"/>
    </source>
</evidence>
<dbReference type="AlphaFoldDB" id="A0A9W8T9T8"/>
<reference evidence="1" key="1">
    <citation type="submission" date="2022-10" db="EMBL/GenBank/DDBJ databases">
        <title>Tapping the CABI collections for fungal endophytes: first genome assemblies for Collariella, Neodidymelliopsis, Ascochyta clinopodiicola, Didymella pomorum, Didymosphaeria variabile, Neocosmospora piperis and Neocucurbitaria cava.</title>
        <authorList>
            <person name="Hill R."/>
        </authorList>
    </citation>
    <scope>NUCLEOTIDE SEQUENCE</scope>
    <source>
        <strain evidence="1">IMI 366586</strain>
    </source>
</reference>
<organism evidence="1 2">
    <name type="scientific">Fusarium piperis</name>
    <dbReference type="NCBI Taxonomy" id="1435070"/>
    <lineage>
        <taxon>Eukaryota</taxon>
        <taxon>Fungi</taxon>
        <taxon>Dikarya</taxon>
        <taxon>Ascomycota</taxon>
        <taxon>Pezizomycotina</taxon>
        <taxon>Sordariomycetes</taxon>
        <taxon>Hypocreomycetidae</taxon>
        <taxon>Hypocreales</taxon>
        <taxon>Nectriaceae</taxon>
        <taxon>Fusarium</taxon>
        <taxon>Fusarium solani species complex</taxon>
    </lineage>
</organism>
<sequence length="132" mass="14865">MDLPTGFPEQLKGPMAWDASDLDQNPEAYTLVLTEGLGLPRGSVDRSNFPLPEDLITKLRQINDTLNNGLGFQVVRGIDPTSYSEEEHLVIFAGICSHVATRRNWFIDHLRHERKDDENGVNLRPPELPVSM</sequence>
<keyword evidence="2" id="KW-1185">Reference proteome</keyword>
<evidence type="ECO:0000313" key="2">
    <source>
        <dbReference type="Proteomes" id="UP001140502"/>
    </source>
</evidence>
<protein>
    <submittedName>
        <fullName evidence="1">Uncharacterized protein</fullName>
    </submittedName>
</protein>
<accession>A0A9W8T9T8</accession>
<proteinExistence type="predicted"/>
<dbReference type="Proteomes" id="UP001140502">
    <property type="component" value="Unassembled WGS sequence"/>
</dbReference>